<dbReference type="HOGENOM" id="CLU_007884_4_5_4"/>
<dbReference type="NCBIfam" id="TIGR02352">
    <property type="entry name" value="thiamin_ThiO"/>
    <property type="match status" value="1"/>
</dbReference>
<dbReference type="InterPro" id="IPR006076">
    <property type="entry name" value="FAD-dep_OxRdtase"/>
</dbReference>
<dbReference type="Gene3D" id="3.30.9.10">
    <property type="entry name" value="D-Amino Acid Oxidase, subunit A, domain 2"/>
    <property type="match status" value="1"/>
</dbReference>
<keyword evidence="3" id="KW-0560">Oxidoreductase</keyword>
<keyword evidence="6" id="KW-1185">Reference proteome</keyword>
<evidence type="ECO:0000256" key="3">
    <source>
        <dbReference type="ARBA" id="ARBA00023002"/>
    </source>
</evidence>
<dbReference type="eggNOG" id="COG0665">
    <property type="taxonomic scope" value="Bacteria"/>
</dbReference>
<evidence type="ECO:0000259" key="4">
    <source>
        <dbReference type="Pfam" id="PF01266"/>
    </source>
</evidence>
<reference evidence="5 6" key="1">
    <citation type="journal article" date="2006" name="J. Bacteriol.">
        <title>The genome sequence of the obligately chemolithoautotrophic, facultatively anaerobic bacterium Thiobacillus denitrificans.</title>
        <authorList>
            <person name="Beller H.R."/>
            <person name="Chain P.S."/>
            <person name="Letain T.E."/>
            <person name="Chakicherla A."/>
            <person name="Larimer F.W."/>
            <person name="Richardson P.M."/>
            <person name="Coleman M.A."/>
            <person name="Wood A.P."/>
            <person name="Kelly D.P."/>
        </authorList>
    </citation>
    <scope>NUCLEOTIDE SEQUENCE [LARGE SCALE GENOMIC DNA]</scope>
    <source>
        <strain evidence="5 6">ATCC 25259</strain>
    </source>
</reference>
<comment type="pathway">
    <text evidence="1">Cofactor biosynthesis; thiamine diphosphate biosynthesis.</text>
</comment>
<evidence type="ECO:0000256" key="2">
    <source>
        <dbReference type="ARBA" id="ARBA00022977"/>
    </source>
</evidence>
<name>Q3SEU3_THIDA</name>
<protein>
    <submittedName>
        <fullName evidence="5">Putative D-amino acid oxidase</fullName>
    </submittedName>
</protein>
<dbReference type="UniPathway" id="UPA00060"/>
<dbReference type="Pfam" id="PF01266">
    <property type="entry name" value="DAO"/>
    <property type="match status" value="1"/>
</dbReference>
<proteinExistence type="predicted"/>
<dbReference type="InterPro" id="IPR036188">
    <property type="entry name" value="FAD/NAD-bd_sf"/>
</dbReference>
<organism evidence="5 6">
    <name type="scientific">Thiobacillus denitrificans (strain ATCC 25259 / T1)</name>
    <dbReference type="NCBI Taxonomy" id="292415"/>
    <lineage>
        <taxon>Bacteria</taxon>
        <taxon>Pseudomonadati</taxon>
        <taxon>Pseudomonadota</taxon>
        <taxon>Betaproteobacteria</taxon>
        <taxon>Nitrosomonadales</taxon>
        <taxon>Thiobacillaceae</taxon>
        <taxon>Thiobacillus</taxon>
    </lineage>
</organism>
<sequence>MTGRTLVVGAGVSGLAVALALLQRGHKVTLLERGTAGAESSWAGGGILSPLLPWDYPDPVSSLALRAMGGYAGWVDNIEATSGHDAELWRCGMLALDVPFPDEALRWCSAHGIRGEPGCPEMQNLERDVCTGNPLWLPGIAQVRNPRLVAALQAAVTRTGGTIREHCPAVGVVRDGRRVTAIRTEAETLAADSVVLATGAWSGLGLEGLAPMPQVRPIRGQMLLFKLTPGALETILYRNGLYLIPRRDGHVLVGSTVEDVGFDKSTDAATRARLHAEAAELLPALRRVEPIRHWAGLRPGSPDNIPIIDRHPDYDNVFVNTGHYRYGVTLAPASAELLVDLMEGRTPALDPAPYRWHAALAREWHRTL</sequence>
<dbReference type="SUPFAM" id="SSF54373">
    <property type="entry name" value="FAD-linked reductases, C-terminal domain"/>
    <property type="match status" value="1"/>
</dbReference>
<dbReference type="GO" id="GO:0005737">
    <property type="term" value="C:cytoplasm"/>
    <property type="evidence" value="ECO:0007669"/>
    <property type="project" value="TreeGrafter"/>
</dbReference>
<dbReference type="SUPFAM" id="SSF51905">
    <property type="entry name" value="FAD/NAD(P)-binding domain"/>
    <property type="match status" value="1"/>
</dbReference>
<dbReference type="InterPro" id="IPR012727">
    <property type="entry name" value="Gly_oxidase_ThiO"/>
</dbReference>
<dbReference type="OrthoDB" id="18526at2"/>
<dbReference type="AlphaFoldDB" id="Q3SEU3"/>
<dbReference type="EMBL" id="CP000116">
    <property type="protein sequence ID" value="AAZ97819.1"/>
    <property type="molecule type" value="Genomic_DNA"/>
</dbReference>
<dbReference type="STRING" id="292415.Tbd_1866"/>
<dbReference type="GO" id="GO:0050660">
    <property type="term" value="F:flavin adenine dinucleotide binding"/>
    <property type="evidence" value="ECO:0007669"/>
    <property type="project" value="InterPro"/>
</dbReference>
<dbReference type="GO" id="GO:0016491">
    <property type="term" value="F:oxidoreductase activity"/>
    <property type="evidence" value="ECO:0007669"/>
    <property type="project" value="UniProtKB-KW"/>
</dbReference>
<dbReference type="PANTHER" id="PTHR13847:SF289">
    <property type="entry name" value="GLYCINE OXIDASE"/>
    <property type="match status" value="1"/>
</dbReference>
<accession>Q3SEU3</accession>
<feature type="domain" description="FAD dependent oxidoreductase" evidence="4">
    <location>
        <begin position="5"/>
        <end position="341"/>
    </location>
</feature>
<dbReference type="Gene3D" id="3.50.50.60">
    <property type="entry name" value="FAD/NAD(P)-binding domain"/>
    <property type="match status" value="1"/>
</dbReference>
<gene>
    <name evidence="5" type="ordered locus">Tbd_1866</name>
</gene>
<dbReference type="GO" id="GO:0009229">
    <property type="term" value="P:thiamine diphosphate biosynthetic process"/>
    <property type="evidence" value="ECO:0007669"/>
    <property type="project" value="UniProtKB-UniPathway"/>
</dbReference>
<keyword evidence="2" id="KW-0784">Thiamine biosynthesis</keyword>
<dbReference type="PANTHER" id="PTHR13847">
    <property type="entry name" value="SARCOSINE DEHYDROGENASE-RELATED"/>
    <property type="match status" value="1"/>
</dbReference>
<dbReference type="Proteomes" id="UP000008291">
    <property type="component" value="Chromosome"/>
</dbReference>
<evidence type="ECO:0000256" key="1">
    <source>
        <dbReference type="ARBA" id="ARBA00004948"/>
    </source>
</evidence>
<evidence type="ECO:0000313" key="6">
    <source>
        <dbReference type="Proteomes" id="UP000008291"/>
    </source>
</evidence>
<dbReference type="KEGG" id="tbd:Tbd_1866"/>
<evidence type="ECO:0000313" key="5">
    <source>
        <dbReference type="EMBL" id="AAZ97819.1"/>
    </source>
</evidence>
<dbReference type="GO" id="GO:0009228">
    <property type="term" value="P:thiamine biosynthetic process"/>
    <property type="evidence" value="ECO:0007669"/>
    <property type="project" value="UniProtKB-KW"/>
</dbReference>